<keyword evidence="8" id="KW-0812">Transmembrane</keyword>
<dbReference type="PANTHER" id="PTHR43047">
    <property type="entry name" value="TWO-COMPONENT HISTIDINE PROTEIN KINASE"/>
    <property type="match status" value="1"/>
</dbReference>
<dbReference type="PATRIC" id="fig|1280948.3.peg.1604"/>
<gene>
    <name evidence="11" type="ORF">HY36_03875</name>
</gene>
<sequence>MVSHSVIPGDTDAATKGVAEPDRRRLKWTVVAIILLLAGALGLKAWDERQTADEGLLAALEAKASTVAARLVGHAGTAEMAMRLIEDTGASRTTVASATPGVDVVATLQDARRAPADSRLAAAVPVAETMLANGHGIGLSRQGDLIVATNSPDGEIILAMAPVGTWLPASSGRDGIFVTDGQFSAGTMVPGLSGMRPATGFRALTMLDRAATGCAPVSNSGLMVCSSRTMPLFTLDDLIQLLIFGLLLAAPMLVILGLMNRLSDSADASLVERANEAEADRFMSPVMLGVRAGYWEWSDDSSAVYLSDAASELMGMFGDGVITVDELLQQVHPEHQARVQEAFRVGYKDGWVQTSFVTSFQPPRWMELRGSVTTNAQTGANVYGGVLLDITERKQAEDRVKAAERRLRTAIEGFNGPFALWDNRKRLLYWNRAFASDFQLEETLRPGMAHHTVAIARAGALRAEHPSKEDERAVVLELNSDRWIKLVERPTLDGGLLSVGVDVTENVRNEAELKKQKAQMQKTALELKRSEGRERELSRKYSEEKAKAEHAAHTKSAFLANMSHELRTPLNAINGFSEILSNELYGPMGDERYKGYAQDILTSGQHLLDMINDILDMAKIEAGKMTIDPQPIDPVDPVDAAVRMIRRKAEDKQIEMKLDSQPNLPEIDADHRAIRQMVLNLVSNAIKFTDAGGKITVTVEQRGPEIYVGVTDTGIGIPAEDLPRLATPFEQVSGTKDRNYEGTGLGLALTKSFAEMHGGRMIMSSIEGEGTTVAFTLPITGARELVDEAKARDVA</sequence>
<dbReference type="Gene3D" id="3.30.450.20">
    <property type="entry name" value="PAS domain"/>
    <property type="match status" value="2"/>
</dbReference>
<keyword evidence="6" id="KW-0902">Two-component regulatory system</keyword>
<dbReference type="STRING" id="1280948.HY36_03875"/>
<keyword evidence="5" id="KW-0418">Kinase</keyword>
<dbReference type="EC" id="2.7.13.3" evidence="2"/>
<evidence type="ECO:0000259" key="9">
    <source>
        <dbReference type="PROSITE" id="PS50109"/>
    </source>
</evidence>
<dbReference type="InterPro" id="IPR004358">
    <property type="entry name" value="Sig_transdc_His_kin-like_C"/>
</dbReference>
<comment type="caution">
    <text evidence="11">The sequence shown here is derived from an EMBL/GenBank/DDBJ whole genome shotgun (WGS) entry which is preliminary data.</text>
</comment>
<dbReference type="Gene3D" id="3.30.565.10">
    <property type="entry name" value="Histidine kinase-like ATPase, C-terminal domain"/>
    <property type="match status" value="1"/>
</dbReference>
<accession>A0A059E280</accession>
<dbReference type="Proteomes" id="UP000024547">
    <property type="component" value="Unassembled WGS sequence"/>
</dbReference>
<evidence type="ECO:0000256" key="4">
    <source>
        <dbReference type="ARBA" id="ARBA00022679"/>
    </source>
</evidence>
<evidence type="ECO:0000256" key="6">
    <source>
        <dbReference type="ARBA" id="ARBA00023012"/>
    </source>
</evidence>
<evidence type="ECO:0000256" key="3">
    <source>
        <dbReference type="ARBA" id="ARBA00022553"/>
    </source>
</evidence>
<dbReference type="SUPFAM" id="SSF55874">
    <property type="entry name" value="ATPase domain of HSP90 chaperone/DNA topoisomerase II/histidine kinase"/>
    <property type="match status" value="1"/>
</dbReference>
<evidence type="ECO:0000256" key="2">
    <source>
        <dbReference type="ARBA" id="ARBA00012438"/>
    </source>
</evidence>
<dbReference type="PANTHER" id="PTHR43047:SF72">
    <property type="entry name" value="OSMOSENSING HISTIDINE PROTEIN KINASE SLN1"/>
    <property type="match status" value="1"/>
</dbReference>
<dbReference type="PROSITE" id="PS50112">
    <property type="entry name" value="PAS"/>
    <property type="match status" value="1"/>
</dbReference>
<dbReference type="FunFam" id="3.30.565.10:FF:000010">
    <property type="entry name" value="Sensor histidine kinase RcsC"/>
    <property type="match status" value="1"/>
</dbReference>
<reference evidence="11 12" key="1">
    <citation type="journal article" date="2014" name="Antonie Van Leeuwenhoek">
        <title>Hyphomonas beringensis sp. nov. and Hyphomonas chukchiensis sp. nov., isolated from surface seawater of the Bering Sea and Chukchi Sea.</title>
        <authorList>
            <person name="Li C."/>
            <person name="Lai Q."/>
            <person name="Li G."/>
            <person name="Dong C."/>
            <person name="Wang J."/>
            <person name="Liao Y."/>
            <person name="Shao Z."/>
        </authorList>
    </citation>
    <scope>NUCLEOTIDE SEQUENCE [LARGE SCALE GENOMIC DNA]</scope>
    <source>
        <strain evidence="11 12">22II1-22F38</strain>
    </source>
</reference>
<dbReference type="PRINTS" id="PR00344">
    <property type="entry name" value="BCTRLSENSOR"/>
</dbReference>
<dbReference type="GO" id="GO:0005886">
    <property type="term" value="C:plasma membrane"/>
    <property type="evidence" value="ECO:0007669"/>
    <property type="project" value="TreeGrafter"/>
</dbReference>
<dbReference type="OrthoDB" id="9774458at2"/>
<evidence type="ECO:0000313" key="11">
    <source>
        <dbReference type="EMBL" id="KCZ61695.1"/>
    </source>
</evidence>
<feature type="coiled-coil region" evidence="7">
    <location>
        <begin position="501"/>
        <end position="547"/>
    </location>
</feature>
<dbReference type="InterPro" id="IPR035965">
    <property type="entry name" value="PAS-like_dom_sf"/>
</dbReference>
<keyword evidence="8" id="KW-0472">Membrane</keyword>
<dbReference type="Gene3D" id="1.10.287.130">
    <property type="match status" value="1"/>
</dbReference>
<keyword evidence="3" id="KW-0597">Phosphoprotein</keyword>
<dbReference type="SMART" id="SM00388">
    <property type="entry name" value="HisKA"/>
    <property type="match status" value="1"/>
</dbReference>
<name>A0A059E280_9PROT</name>
<feature type="domain" description="Histidine kinase" evidence="9">
    <location>
        <begin position="561"/>
        <end position="781"/>
    </location>
</feature>
<dbReference type="InterPro" id="IPR003661">
    <property type="entry name" value="HisK_dim/P_dom"/>
</dbReference>
<keyword evidence="7" id="KW-0175">Coiled coil</keyword>
<dbReference type="Pfam" id="PF00512">
    <property type="entry name" value="HisKA"/>
    <property type="match status" value="1"/>
</dbReference>
<feature type="transmembrane region" description="Helical" evidence="8">
    <location>
        <begin position="238"/>
        <end position="259"/>
    </location>
</feature>
<keyword evidence="8" id="KW-1133">Transmembrane helix</keyword>
<evidence type="ECO:0000259" key="10">
    <source>
        <dbReference type="PROSITE" id="PS50112"/>
    </source>
</evidence>
<dbReference type="eggNOG" id="COG2205">
    <property type="taxonomic scope" value="Bacteria"/>
</dbReference>
<comment type="catalytic activity">
    <reaction evidence="1">
        <text>ATP + protein L-histidine = ADP + protein N-phospho-L-histidine.</text>
        <dbReference type="EC" id="2.7.13.3"/>
    </reaction>
</comment>
<dbReference type="InterPro" id="IPR036890">
    <property type="entry name" value="HATPase_C_sf"/>
</dbReference>
<dbReference type="InterPro" id="IPR000014">
    <property type="entry name" value="PAS"/>
</dbReference>
<dbReference type="CDD" id="cd00130">
    <property type="entry name" value="PAS"/>
    <property type="match status" value="1"/>
</dbReference>
<proteinExistence type="predicted"/>
<dbReference type="SUPFAM" id="SSF47384">
    <property type="entry name" value="Homodimeric domain of signal transducing histidine kinase"/>
    <property type="match status" value="1"/>
</dbReference>
<dbReference type="SMART" id="SM00387">
    <property type="entry name" value="HATPase_c"/>
    <property type="match status" value="1"/>
</dbReference>
<dbReference type="Pfam" id="PF02518">
    <property type="entry name" value="HATPase_c"/>
    <property type="match status" value="1"/>
</dbReference>
<dbReference type="GO" id="GO:0000155">
    <property type="term" value="F:phosphorelay sensor kinase activity"/>
    <property type="evidence" value="ECO:0007669"/>
    <property type="project" value="InterPro"/>
</dbReference>
<dbReference type="EMBL" id="AWFH01000012">
    <property type="protein sequence ID" value="KCZ61695.1"/>
    <property type="molecule type" value="Genomic_DNA"/>
</dbReference>
<evidence type="ECO:0000256" key="8">
    <source>
        <dbReference type="SAM" id="Phobius"/>
    </source>
</evidence>
<dbReference type="CDD" id="cd00082">
    <property type="entry name" value="HisKA"/>
    <property type="match status" value="1"/>
</dbReference>
<organism evidence="11 12">
    <name type="scientific">Hyphomonas atlantica</name>
    <dbReference type="NCBI Taxonomy" id="1280948"/>
    <lineage>
        <taxon>Bacteria</taxon>
        <taxon>Pseudomonadati</taxon>
        <taxon>Pseudomonadota</taxon>
        <taxon>Alphaproteobacteria</taxon>
        <taxon>Hyphomonadales</taxon>
        <taxon>Hyphomonadaceae</taxon>
        <taxon>Hyphomonas</taxon>
    </lineage>
</organism>
<dbReference type="CDD" id="cd16922">
    <property type="entry name" value="HATPase_EvgS-ArcB-TorS-like"/>
    <property type="match status" value="1"/>
</dbReference>
<feature type="transmembrane region" description="Helical" evidence="8">
    <location>
        <begin position="28"/>
        <end position="46"/>
    </location>
</feature>
<dbReference type="InterPro" id="IPR003594">
    <property type="entry name" value="HATPase_dom"/>
</dbReference>
<evidence type="ECO:0000256" key="1">
    <source>
        <dbReference type="ARBA" id="ARBA00000085"/>
    </source>
</evidence>
<evidence type="ECO:0000256" key="5">
    <source>
        <dbReference type="ARBA" id="ARBA00022777"/>
    </source>
</evidence>
<protein>
    <recommendedName>
        <fullName evidence="2">histidine kinase</fullName>
        <ecNumber evidence="2">2.7.13.3</ecNumber>
    </recommendedName>
</protein>
<feature type="domain" description="PAS" evidence="10">
    <location>
        <begin position="279"/>
        <end position="350"/>
    </location>
</feature>
<dbReference type="InterPro" id="IPR005467">
    <property type="entry name" value="His_kinase_dom"/>
</dbReference>
<dbReference type="PROSITE" id="PS50109">
    <property type="entry name" value="HIS_KIN"/>
    <property type="match status" value="1"/>
</dbReference>
<keyword evidence="4" id="KW-0808">Transferase</keyword>
<dbReference type="InterPro" id="IPR036097">
    <property type="entry name" value="HisK_dim/P_sf"/>
</dbReference>
<dbReference type="GO" id="GO:0009927">
    <property type="term" value="F:histidine phosphotransfer kinase activity"/>
    <property type="evidence" value="ECO:0007669"/>
    <property type="project" value="TreeGrafter"/>
</dbReference>
<evidence type="ECO:0000313" key="12">
    <source>
        <dbReference type="Proteomes" id="UP000024547"/>
    </source>
</evidence>
<dbReference type="AlphaFoldDB" id="A0A059E280"/>
<dbReference type="SUPFAM" id="SSF55785">
    <property type="entry name" value="PYP-like sensor domain (PAS domain)"/>
    <property type="match status" value="2"/>
</dbReference>
<evidence type="ECO:0000256" key="7">
    <source>
        <dbReference type="SAM" id="Coils"/>
    </source>
</evidence>
<keyword evidence="12" id="KW-1185">Reference proteome</keyword>